<comment type="similarity">
    <text evidence="1">Belongs to the methyltransferase superfamily.</text>
</comment>
<dbReference type="InterPro" id="IPR029063">
    <property type="entry name" value="SAM-dependent_MTases_sf"/>
</dbReference>
<evidence type="ECO:0000313" key="6">
    <source>
        <dbReference type="Proteomes" id="UP000182259"/>
    </source>
</evidence>
<dbReference type="Proteomes" id="UP000182259">
    <property type="component" value="Chromosome III"/>
</dbReference>
<protein>
    <submittedName>
        <fullName evidence="5">CIC11C00000001952</fullName>
    </submittedName>
</protein>
<dbReference type="EMBL" id="LT635766">
    <property type="protein sequence ID" value="SGZ52925.1"/>
    <property type="molecule type" value="Genomic_DNA"/>
</dbReference>
<evidence type="ECO:0000256" key="1">
    <source>
        <dbReference type="ARBA" id="ARBA00008361"/>
    </source>
</evidence>
<feature type="domain" description="Methyltransferase type 11" evidence="4">
    <location>
        <begin position="45"/>
        <end position="117"/>
    </location>
</feature>
<dbReference type="PANTHER" id="PTHR44942">
    <property type="entry name" value="METHYLTRANSF_11 DOMAIN-CONTAINING PROTEIN"/>
    <property type="match status" value="1"/>
</dbReference>
<keyword evidence="3" id="KW-0808">Transferase</keyword>
<accession>A0A1L0G8Z8</accession>
<sequence length="281" mass="32307">MSENPLAINSYNSNHLSYAEMRPSYEDPIVDALVRDLAITARSSGLLKIVVVEPSKGMLESFTHSFPNIEAHLGSSYDIPLPDDSVDSIVIAQAFHWFSDEKSLKEMRRVLKDDGKVGLIWNFDYSTEGQSVSHGVEVEYIGAEAGEGESPSDVTKRIFSQHPWNEKVSEYVCSFGKNVPLYRHGTWREILEDNEYFKPIKKEIFSFTKVYERYDNVFKYWETHSFITDLSENKRKEVQATVEQYLETTVRESDKSSHDGKVYLERYRGSNALVLEPKSFD</sequence>
<dbReference type="Gene3D" id="3.40.50.150">
    <property type="entry name" value="Vaccinia Virus protein VP39"/>
    <property type="match status" value="1"/>
</dbReference>
<evidence type="ECO:0000259" key="4">
    <source>
        <dbReference type="Pfam" id="PF08241"/>
    </source>
</evidence>
<reference evidence="5 6" key="1">
    <citation type="submission" date="2016-10" db="EMBL/GenBank/DDBJ databases">
        <authorList>
            <person name="de Groot N.N."/>
        </authorList>
    </citation>
    <scope>NUCLEOTIDE SEQUENCE [LARGE SCALE GENOMIC DNA]</scope>
    <source>
        <strain evidence="5 6">PYCC 4715</strain>
    </source>
</reference>
<dbReference type="CDD" id="cd02440">
    <property type="entry name" value="AdoMet_MTases"/>
    <property type="match status" value="1"/>
</dbReference>
<dbReference type="InterPro" id="IPR051052">
    <property type="entry name" value="Diverse_substrate_MTase"/>
</dbReference>
<dbReference type="GO" id="GO:0032259">
    <property type="term" value="P:methylation"/>
    <property type="evidence" value="ECO:0007669"/>
    <property type="project" value="UniProtKB-KW"/>
</dbReference>
<organism evidence="5 6">
    <name type="scientific">Sungouiella intermedia</name>
    <dbReference type="NCBI Taxonomy" id="45354"/>
    <lineage>
        <taxon>Eukaryota</taxon>
        <taxon>Fungi</taxon>
        <taxon>Dikarya</taxon>
        <taxon>Ascomycota</taxon>
        <taxon>Saccharomycotina</taxon>
        <taxon>Pichiomycetes</taxon>
        <taxon>Metschnikowiaceae</taxon>
        <taxon>Sungouiella</taxon>
    </lineage>
</organism>
<dbReference type="AlphaFoldDB" id="A0A1L0G8Z8"/>
<dbReference type="Pfam" id="PF08241">
    <property type="entry name" value="Methyltransf_11"/>
    <property type="match status" value="1"/>
</dbReference>
<evidence type="ECO:0000313" key="5">
    <source>
        <dbReference type="EMBL" id="SGZ52925.1"/>
    </source>
</evidence>
<dbReference type="PANTHER" id="PTHR44942:SF4">
    <property type="entry name" value="METHYLTRANSFERASE TYPE 11 DOMAIN-CONTAINING PROTEIN"/>
    <property type="match status" value="1"/>
</dbReference>
<gene>
    <name evidence="5" type="ORF">SAMEA4029009_CIC11G00000001952</name>
</gene>
<evidence type="ECO:0000256" key="2">
    <source>
        <dbReference type="ARBA" id="ARBA00022603"/>
    </source>
</evidence>
<keyword evidence="2" id="KW-0489">Methyltransferase</keyword>
<proteinExistence type="inferred from homology"/>
<dbReference type="SUPFAM" id="SSF53335">
    <property type="entry name" value="S-adenosyl-L-methionine-dependent methyltransferases"/>
    <property type="match status" value="1"/>
</dbReference>
<dbReference type="InterPro" id="IPR013216">
    <property type="entry name" value="Methyltransf_11"/>
</dbReference>
<name>A0A1L0G8Z8_9ASCO</name>
<evidence type="ECO:0000256" key="3">
    <source>
        <dbReference type="ARBA" id="ARBA00022679"/>
    </source>
</evidence>
<dbReference type="GO" id="GO:0008757">
    <property type="term" value="F:S-adenosylmethionine-dependent methyltransferase activity"/>
    <property type="evidence" value="ECO:0007669"/>
    <property type="project" value="InterPro"/>
</dbReference>